<protein>
    <recommendedName>
        <fullName evidence="7">RING-type domain-containing protein</fullName>
    </recommendedName>
</protein>
<feature type="domain" description="FANCL C-terminal" evidence="2">
    <location>
        <begin position="315"/>
        <end position="380"/>
    </location>
</feature>
<keyword evidence="6" id="KW-1185">Reference proteome</keyword>
<dbReference type="InterPro" id="IPR026848">
    <property type="entry name" value="Fancl"/>
</dbReference>
<dbReference type="InterPro" id="IPR044037">
    <property type="entry name" value="FANCL_d3"/>
</dbReference>
<proteinExistence type="predicted"/>
<dbReference type="PANTHER" id="PTHR13206:SF0">
    <property type="entry name" value="E3 UBIQUITIN-PROTEIN LIGASE FANCL"/>
    <property type="match status" value="1"/>
</dbReference>
<organism evidence="5 6">
    <name type="scientific">Galdieria yellowstonensis</name>
    <dbReference type="NCBI Taxonomy" id="3028027"/>
    <lineage>
        <taxon>Eukaryota</taxon>
        <taxon>Rhodophyta</taxon>
        <taxon>Bangiophyceae</taxon>
        <taxon>Galdieriales</taxon>
        <taxon>Galdieriaceae</taxon>
        <taxon>Galdieria</taxon>
    </lineage>
</organism>
<name>A0AAV9IJU7_9RHOD</name>
<dbReference type="GO" id="GO:0061630">
    <property type="term" value="F:ubiquitin protein ligase activity"/>
    <property type="evidence" value="ECO:0007669"/>
    <property type="project" value="TreeGrafter"/>
</dbReference>
<dbReference type="Pfam" id="PF18891">
    <property type="entry name" value="FANCL_d3"/>
    <property type="match status" value="1"/>
</dbReference>
<dbReference type="InterPro" id="IPR026850">
    <property type="entry name" value="FANCL_C"/>
</dbReference>
<dbReference type="InterPro" id="IPR043003">
    <property type="entry name" value="FANCL_d3_sf"/>
</dbReference>
<dbReference type="SMART" id="SM01197">
    <property type="entry name" value="FANCL_C"/>
    <property type="match status" value="1"/>
</dbReference>
<dbReference type="Gene3D" id="3.30.40.10">
    <property type="entry name" value="Zinc/RING finger domain, C3HC4 (zinc finger)"/>
    <property type="match status" value="1"/>
</dbReference>
<feature type="domain" description="FANCL UBC-like" evidence="3">
    <location>
        <begin position="112"/>
        <end position="198"/>
    </location>
</feature>
<feature type="domain" description="FANCL UBC-like" evidence="4">
    <location>
        <begin position="206"/>
        <end position="301"/>
    </location>
</feature>
<dbReference type="SUPFAM" id="SSF57850">
    <property type="entry name" value="RING/U-box"/>
    <property type="match status" value="1"/>
</dbReference>
<feature type="domain" description="Fanconi anemia complex subunit FancL WD-repeat containing" evidence="1">
    <location>
        <begin position="7"/>
        <end position="92"/>
    </location>
</feature>
<dbReference type="Gene3D" id="3.10.110.10">
    <property type="entry name" value="Ubiquitin Conjugating Enzyme"/>
    <property type="match status" value="1"/>
</dbReference>
<evidence type="ECO:0000259" key="1">
    <source>
        <dbReference type="Pfam" id="PF09765"/>
    </source>
</evidence>
<dbReference type="Gene3D" id="3.10.110.20">
    <property type="entry name" value="RWD domain-like"/>
    <property type="match status" value="1"/>
</dbReference>
<evidence type="ECO:0000259" key="2">
    <source>
        <dbReference type="Pfam" id="PF11793"/>
    </source>
</evidence>
<dbReference type="Pfam" id="PF11793">
    <property type="entry name" value="FANCL_C"/>
    <property type="match status" value="1"/>
</dbReference>
<evidence type="ECO:0000259" key="4">
    <source>
        <dbReference type="Pfam" id="PF18891"/>
    </source>
</evidence>
<dbReference type="InterPro" id="IPR013083">
    <property type="entry name" value="Znf_RING/FYVE/PHD"/>
</dbReference>
<gene>
    <name evidence="5" type="ORF">GAYE_SCF40G5398</name>
</gene>
<dbReference type="AlphaFoldDB" id="A0AAV9IJU7"/>
<dbReference type="InterPro" id="IPR043898">
    <property type="entry name" value="FANCL_d2"/>
</dbReference>
<evidence type="ECO:0000259" key="3">
    <source>
        <dbReference type="Pfam" id="PF18890"/>
    </source>
</evidence>
<evidence type="ECO:0000313" key="6">
    <source>
        <dbReference type="Proteomes" id="UP001300502"/>
    </source>
</evidence>
<comment type="caution">
    <text evidence="5">The sequence shown here is derived from an EMBL/GenBank/DDBJ whole genome shotgun (WGS) entry which is preliminary data.</text>
</comment>
<accession>A0AAV9IJU7</accession>
<dbReference type="Pfam" id="PF18890">
    <property type="entry name" value="FANCL_d2"/>
    <property type="match status" value="1"/>
</dbReference>
<dbReference type="CDD" id="cd23831">
    <property type="entry name" value="DRWD-N_FANCL"/>
    <property type="match status" value="1"/>
</dbReference>
<reference evidence="5 6" key="1">
    <citation type="submission" date="2022-07" db="EMBL/GenBank/DDBJ databases">
        <title>Genome-wide signatures of adaptation to extreme environments.</title>
        <authorList>
            <person name="Cho C.H."/>
            <person name="Yoon H.S."/>
        </authorList>
    </citation>
    <scope>NUCLEOTIDE SEQUENCE [LARGE SCALE GENOMIC DNA]</scope>
    <source>
        <strain evidence="5 6">108.79 E11</strain>
    </source>
</reference>
<sequence length="384" mass="44809">MASLTEACFATEFPSLLVHTSEAQVFQGLISVFGIDYFVRVDVEPKRQPKVKLFVDDQLKQVLVRYTSIVERLLESCESVSDFLLNLRLLVSRATAVTSTKDNYRRLPSSDLYLRLFNELSQVGWERISSISEDLKEITFELVDPGERKHFLRCVLTEEYPYQAPLCFVEAPGTFSFSWYKGSQPETDNLAHIYKHCMQFILEQQELFDVLDDWDRNTWILEPVQELRKSLYRRIALDSRCSLWMEISPQCPRGIPNLRFLGPEKSTALLRTRLGETLEKWKSQFYPRENFEKLMNITFPPKPNNTQEDNENCPLECGICYSGWLSAIGAPDIACERETCGRYYHTTCLYEWLRSLPDAHQSFDVYFGECPYCMQPIRVRKPEI</sequence>
<dbReference type="CDD" id="cd23786">
    <property type="entry name" value="ELF_FANCL"/>
    <property type="match status" value="1"/>
</dbReference>
<dbReference type="GO" id="GO:0036297">
    <property type="term" value="P:interstrand cross-link repair"/>
    <property type="evidence" value="ECO:0007669"/>
    <property type="project" value="InterPro"/>
</dbReference>
<evidence type="ECO:0000313" key="5">
    <source>
        <dbReference type="EMBL" id="KAK4527476.1"/>
    </source>
</evidence>
<evidence type="ECO:0008006" key="7">
    <source>
        <dbReference type="Google" id="ProtNLM"/>
    </source>
</evidence>
<dbReference type="InterPro" id="IPR016135">
    <property type="entry name" value="UBQ-conjugating_enzyme/RWD"/>
</dbReference>
<dbReference type="CDD" id="cd23832">
    <property type="entry name" value="DRWD-C_FANCL"/>
    <property type="match status" value="1"/>
</dbReference>
<dbReference type="PANTHER" id="PTHR13206">
    <property type="entry name" value="UBIQUITIN LIGASE PROTEIN PHF9 FANCONI ANEMIA GROUP L PROTEIN"/>
    <property type="match status" value="1"/>
</dbReference>
<dbReference type="Proteomes" id="UP001300502">
    <property type="component" value="Unassembled WGS sequence"/>
</dbReference>
<dbReference type="GO" id="GO:0006513">
    <property type="term" value="P:protein monoubiquitination"/>
    <property type="evidence" value="ECO:0007669"/>
    <property type="project" value="TreeGrafter"/>
</dbReference>
<dbReference type="GO" id="GO:0043240">
    <property type="term" value="C:Fanconi anaemia nuclear complex"/>
    <property type="evidence" value="ECO:0007669"/>
    <property type="project" value="InterPro"/>
</dbReference>
<dbReference type="InterPro" id="IPR019162">
    <property type="entry name" value="FancL_WD-rpt_cont_dom"/>
</dbReference>
<dbReference type="EMBL" id="JANCYU010000052">
    <property type="protein sequence ID" value="KAK4527476.1"/>
    <property type="molecule type" value="Genomic_DNA"/>
</dbReference>
<dbReference type="Pfam" id="PF09765">
    <property type="entry name" value="FANCL_d1"/>
    <property type="match status" value="1"/>
</dbReference>